<comment type="similarity">
    <text evidence="2 7">Belongs to the tetraspanin (TM4SF) family.</text>
</comment>
<dbReference type="InterPro" id="IPR018499">
    <property type="entry name" value="Tetraspanin/Peripherin"/>
</dbReference>
<sequence length="243" mass="27022">MVADLKLPLGSRCIKYLMFIFNLLFVITGIILISIGVTIRAAYDDYQHLLDEKFFSVPTLLVTVGSIIFFIAFFGCCGAVRENYCMIITFTTLLVLIFILELSAGIAGYVLRNDAYAVIESKMKSTMAGYNDTKTYAKTWDELQTKLECCGIRNGSDWATLSDIHQVPTSCCKREFGDYNSSSCQETPHNWYPNGCLDALTRFIKAHAVQLGGAGIGLAFIQAVGIWFAIYLARAVKLSYETV</sequence>
<feature type="disulfide bond" evidence="6">
    <location>
        <begin position="150"/>
        <end position="171"/>
    </location>
</feature>
<evidence type="ECO:0000313" key="8">
    <source>
        <dbReference type="EMBL" id="BAL70289.1"/>
    </source>
</evidence>
<evidence type="ECO:0000256" key="7">
    <source>
        <dbReference type="RuleBase" id="RU361218"/>
    </source>
</evidence>
<dbReference type="PANTHER" id="PTHR19282">
    <property type="entry name" value="TETRASPANIN"/>
    <property type="match status" value="1"/>
</dbReference>
<feature type="transmembrane region" description="Helical" evidence="7">
    <location>
        <begin position="55"/>
        <end position="80"/>
    </location>
</feature>
<evidence type="ECO:0000256" key="3">
    <source>
        <dbReference type="ARBA" id="ARBA00022692"/>
    </source>
</evidence>
<dbReference type="Gene3D" id="1.10.1450.10">
    <property type="entry name" value="Tetraspanin"/>
    <property type="match status" value="1"/>
</dbReference>
<dbReference type="Pfam" id="PF00335">
    <property type="entry name" value="Tetraspanin"/>
    <property type="match status" value="1"/>
</dbReference>
<dbReference type="EMBL" id="AB701637">
    <property type="protein sequence ID" value="BAL70289.1"/>
    <property type="molecule type" value="mRNA"/>
</dbReference>
<feature type="transmembrane region" description="Helical" evidence="7">
    <location>
        <begin position="87"/>
        <end position="111"/>
    </location>
</feature>
<dbReference type="PIRSF" id="PIRSF002419">
    <property type="entry name" value="Tetraspanin"/>
    <property type="match status" value="1"/>
</dbReference>
<feature type="transmembrane region" description="Helical" evidence="7">
    <location>
        <begin position="16"/>
        <end position="43"/>
    </location>
</feature>
<accession>H7CHJ1</accession>
<evidence type="ECO:0000256" key="2">
    <source>
        <dbReference type="ARBA" id="ARBA00006840"/>
    </source>
</evidence>
<dbReference type="SUPFAM" id="SSF48652">
    <property type="entry name" value="Tetraspanin"/>
    <property type="match status" value="1"/>
</dbReference>
<evidence type="ECO:0000256" key="6">
    <source>
        <dbReference type="PIRSR" id="PIRSR002419-1"/>
    </source>
</evidence>
<dbReference type="PROSITE" id="PS00421">
    <property type="entry name" value="TM4_1"/>
    <property type="match status" value="1"/>
</dbReference>
<keyword evidence="5 7" id="KW-0472">Membrane</keyword>
<feature type="disulfide bond" evidence="6">
    <location>
        <begin position="149"/>
        <end position="184"/>
    </location>
</feature>
<dbReference type="GO" id="GO:0005886">
    <property type="term" value="C:plasma membrane"/>
    <property type="evidence" value="ECO:0007669"/>
    <property type="project" value="TreeGrafter"/>
</dbReference>
<feature type="transmembrane region" description="Helical" evidence="7">
    <location>
        <begin position="211"/>
        <end position="233"/>
    </location>
</feature>
<keyword evidence="4 7" id="KW-1133">Transmembrane helix</keyword>
<evidence type="ECO:0000256" key="4">
    <source>
        <dbReference type="ARBA" id="ARBA00022989"/>
    </source>
</evidence>
<keyword evidence="3 7" id="KW-0812">Transmembrane</keyword>
<dbReference type="PRINTS" id="PR00259">
    <property type="entry name" value="TMFOUR"/>
</dbReference>
<dbReference type="CDD" id="cd03127">
    <property type="entry name" value="tetraspanin_LEL"/>
    <property type="match status" value="1"/>
</dbReference>
<dbReference type="InterPro" id="IPR000301">
    <property type="entry name" value="Tetraspanin_animals"/>
</dbReference>
<proteinExistence type="evidence at transcript level"/>
<comment type="subcellular location">
    <subcellularLocation>
        <location evidence="1 7">Membrane</location>
        <topology evidence="1 7">Multi-pass membrane protein</topology>
    </subcellularLocation>
</comment>
<reference evidence="8" key="1">
    <citation type="submission" date="2012-03" db="EMBL/GenBank/DDBJ databases">
        <title>The major constituents of the venom gland of a braconid endoparasitoid, Meteorus pulchricornis.</title>
        <authorList>
            <person name="Sano T."/>
            <person name="Miura K."/>
        </authorList>
    </citation>
    <scope>NUCLEOTIDE SEQUENCE</scope>
</reference>
<evidence type="ECO:0000256" key="5">
    <source>
        <dbReference type="ARBA" id="ARBA00023136"/>
    </source>
</evidence>
<dbReference type="PANTHER" id="PTHR19282:SF456">
    <property type="entry name" value="CD63 MOLECULE"/>
    <property type="match status" value="1"/>
</dbReference>
<dbReference type="AlphaFoldDB" id="H7CHJ1"/>
<protein>
    <recommendedName>
        <fullName evidence="7">Tetraspanin</fullName>
    </recommendedName>
</protein>
<organism evidence="8">
    <name type="scientific">Meteorus pulchricornis</name>
    <dbReference type="NCBI Taxonomy" id="51522"/>
    <lineage>
        <taxon>Eukaryota</taxon>
        <taxon>Metazoa</taxon>
        <taxon>Ecdysozoa</taxon>
        <taxon>Arthropoda</taxon>
        <taxon>Hexapoda</taxon>
        <taxon>Insecta</taxon>
        <taxon>Pterygota</taxon>
        <taxon>Neoptera</taxon>
        <taxon>Endopterygota</taxon>
        <taxon>Hymenoptera</taxon>
        <taxon>Apocrita</taxon>
        <taxon>Ichneumonoidea</taxon>
        <taxon>Braconidae</taxon>
        <taxon>Meteorinae</taxon>
        <taxon>Meteorus</taxon>
    </lineage>
</organism>
<evidence type="ECO:0000256" key="1">
    <source>
        <dbReference type="ARBA" id="ARBA00004141"/>
    </source>
</evidence>
<dbReference type="InterPro" id="IPR008952">
    <property type="entry name" value="Tetraspanin_EC2_sf"/>
</dbReference>
<keyword evidence="6" id="KW-1015">Disulfide bond</keyword>
<name>H7CHJ1_9HYME</name>
<dbReference type="InterPro" id="IPR018503">
    <property type="entry name" value="Tetraspanin_CS"/>
</dbReference>